<evidence type="ECO:0000256" key="1">
    <source>
        <dbReference type="SAM" id="Phobius"/>
    </source>
</evidence>
<gene>
    <name evidence="2" type="ORF">D6D85_15070</name>
</gene>
<keyword evidence="1" id="KW-0472">Membrane</keyword>
<dbReference type="AlphaFoldDB" id="A0A429GDN5"/>
<evidence type="ECO:0000313" key="2">
    <source>
        <dbReference type="EMBL" id="RSN71905.1"/>
    </source>
</evidence>
<organism evidence="2 3">
    <name type="scientific">Candidatus Methanodesulfokora washburnensis</name>
    <dbReference type="NCBI Taxonomy" id="2478471"/>
    <lineage>
        <taxon>Archaea</taxon>
        <taxon>Thermoproteota</taxon>
        <taxon>Candidatus Korarchaeia</taxon>
        <taxon>Candidatus Korarchaeia incertae sedis</taxon>
        <taxon>Candidatus Methanodesulfokora</taxon>
    </lineage>
</organism>
<dbReference type="RefSeq" id="WP_125672762.1">
    <property type="nucleotide sequence ID" value="NZ_RCOS01000167.1"/>
</dbReference>
<keyword evidence="1" id="KW-1133">Transmembrane helix</keyword>
<feature type="transmembrane region" description="Helical" evidence="1">
    <location>
        <begin position="87"/>
        <end position="103"/>
    </location>
</feature>
<accession>A0A429GDN5</accession>
<protein>
    <submittedName>
        <fullName evidence="2">Uncharacterized protein</fullName>
    </submittedName>
</protein>
<proteinExistence type="predicted"/>
<reference evidence="2 3" key="1">
    <citation type="submission" date="2018-10" db="EMBL/GenBank/DDBJ databases">
        <title>Co-occurring genomic capacity for anaerobic methane metabolism and dissimilatory sulfite reduction discovered in the Korarchaeota.</title>
        <authorList>
            <person name="Mckay L.J."/>
            <person name="Dlakic M."/>
            <person name="Fields M.W."/>
            <person name="Delmont T.O."/>
            <person name="Eren A.M."/>
            <person name="Jay Z.J."/>
            <person name="Klingelsmith K.B."/>
            <person name="Rusch D.B."/>
            <person name="Inskeep W.P."/>
        </authorList>
    </citation>
    <scope>NUCLEOTIDE SEQUENCE [LARGE SCALE GENOMIC DNA]</scope>
    <source>
        <strain evidence="2 3">MDKW</strain>
    </source>
</reference>
<comment type="caution">
    <text evidence="2">The sequence shown here is derived from an EMBL/GenBank/DDBJ whole genome shotgun (WGS) entry which is preliminary data.</text>
</comment>
<keyword evidence="1" id="KW-0812">Transmembrane</keyword>
<feature type="transmembrane region" description="Helical" evidence="1">
    <location>
        <begin position="55"/>
        <end position="75"/>
    </location>
</feature>
<sequence>MRRWIVILLMTLIIIRSPATSAENGALDDFNRRFSEAVRNMVNAIVAMINAIKDAALTIGRVLGGALIAIGAVLWASDLFSYKGKKLIISGIILLIILELLLGP</sequence>
<keyword evidence="3" id="KW-1185">Reference proteome</keyword>
<evidence type="ECO:0000313" key="3">
    <source>
        <dbReference type="Proteomes" id="UP000277582"/>
    </source>
</evidence>
<dbReference type="Proteomes" id="UP000277582">
    <property type="component" value="Unassembled WGS sequence"/>
</dbReference>
<dbReference type="EMBL" id="RCOS01000167">
    <property type="protein sequence ID" value="RSN71905.1"/>
    <property type="molecule type" value="Genomic_DNA"/>
</dbReference>
<name>A0A429GDN5_9CREN</name>